<gene>
    <name evidence="1" type="ORF">scyTo_0014626</name>
</gene>
<organism evidence="1 2">
    <name type="scientific">Scyliorhinus torazame</name>
    <name type="common">Cloudy catshark</name>
    <name type="synonym">Catulus torazame</name>
    <dbReference type="NCBI Taxonomy" id="75743"/>
    <lineage>
        <taxon>Eukaryota</taxon>
        <taxon>Metazoa</taxon>
        <taxon>Chordata</taxon>
        <taxon>Craniata</taxon>
        <taxon>Vertebrata</taxon>
        <taxon>Chondrichthyes</taxon>
        <taxon>Elasmobranchii</taxon>
        <taxon>Galeomorphii</taxon>
        <taxon>Galeoidea</taxon>
        <taxon>Carcharhiniformes</taxon>
        <taxon>Scyliorhinidae</taxon>
        <taxon>Scyliorhinus</taxon>
    </lineage>
</organism>
<dbReference type="EMBL" id="BFAA01007928">
    <property type="protein sequence ID" value="GCB63461.1"/>
    <property type="molecule type" value="Genomic_DNA"/>
</dbReference>
<protein>
    <submittedName>
        <fullName evidence="1">Uncharacterized protein</fullName>
    </submittedName>
</protein>
<proteinExistence type="predicted"/>
<evidence type="ECO:0000313" key="2">
    <source>
        <dbReference type="Proteomes" id="UP000288216"/>
    </source>
</evidence>
<keyword evidence="2" id="KW-1185">Reference proteome</keyword>
<accession>A0A401NRB8</accession>
<name>A0A401NRB8_SCYTO</name>
<reference evidence="1 2" key="1">
    <citation type="journal article" date="2018" name="Nat. Ecol. Evol.">
        <title>Shark genomes provide insights into elasmobranch evolution and the origin of vertebrates.</title>
        <authorList>
            <person name="Hara Y"/>
            <person name="Yamaguchi K"/>
            <person name="Onimaru K"/>
            <person name="Kadota M"/>
            <person name="Koyanagi M"/>
            <person name="Keeley SD"/>
            <person name="Tatsumi K"/>
            <person name="Tanaka K"/>
            <person name="Motone F"/>
            <person name="Kageyama Y"/>
            <person name="Nozu R"/>
            <person name="Adachi N"/>
            <person name="Nishimura O"/>
            <person name="Nakagawa R"/>
            <person name="Tanegashima C"/>
            <person name="Kiyatake I"/>
            <person name="Matsumoto R"/>
            <person name="Murakumo K"/>
            <person name="Nishida K"/>
            <person name="Terakita A"/>
            <person name="Kuratani S"/>
            <person name="Sato K"/>
            <person name="Hyodo S Kuraku.S."/>
        </authorList>
    </citation>
    <scope>NUCLEOTIDE SEQUENCE [LARGE SCALE GENOMIC DNA]</scope>
</reference>
<dbReference type="Proteomes" id="UP000288216">
    <property type="component" value="Unassembled WGS sequence"/>
</dbReference>
<sequence length="80" mass="9052">MSKVAHTQFERAPRLDCSEKASFSETFGGRAEPRLERVKEVSYLNHQITAHVSGSEEMLIDVAPRAQHRLHKAEVSFTSQ</sequence>
<evidence type="ECO:0000313" key="1">
    <source>
        <dbReference type="EMBL" id="GCB63461.1"/>
    </source>
</evidence>
<dbReference type="AlphaFoldDB" id="A0A401NRB8"/>
<comment type="caution">
    <text evidence="1">The sequence shown here is derived from an EMBL/GenBank/DDBJ whole genome shotgun (WGS) entry which is preliminary data.</text>
</comment>